<comment type="caution">
    <text evidence="2">The sequence shown here is derived from an EMBL/GenBank/DDBJ whole genome shotgun (WGS) entry which is preliminary data.</text>
</comment>
<accession>A0AAJ1SZ98</accession>
<dbReference type="Proteomes" id="UP001237207">
    <property type="component" value="Unassembled WGS sequence"/>
</dbReference>
<keyword evidence="3" id="KW-1185">Reference proteome</keyword>
<sequence>MHAIFLLLSPERFDHFPTGFAHFPSTFALLFSTFAYFPYFMIISRGFLRFFSYYLHIRDPGNACDLFLLSPERFDHFPTGFAHFPSTFALLFSTFAYFPFFMIISRGFLRFFSCYLHIGDPWECMRSFPCPVSSCKNEDSPPLF</sequence>
<keyword evidence="1" id="KW-1133">Transmembrane helix</keyword>
<proteinExistence type="predicted"/>
<reference evidence="2" key="1">
    <citation type="submission" date="2023-07" db="EMBL/GenBank/DDBJ databases">
        <title>Genomic Encyclopedia of Type Strains, Phase IV (KMG-IV): sequencing the most valuable type-strain genomes for metagenomic binning, comparative biology and taxonomic classification.</title>
        <authorList>
            <person name="Goeker M."/>
        </authorList>
    </citation>
    <scope>NUCLEOTIDE SEQUENCE</scope>
    <source>
        <strain evidence="2">DSM 23947</strain>
    </source>
</reference>
<evidence type="ECO:0000313" key="2">
    <source>
        <dbReference type="EMBL" id="MDQ0215620.1"/>
    </source>
</evidence>
<feature type="transmembrane region" description="Helical" evidence="1">
    <location>
        <begin position="20"/>
        <end position="42"/>
    </location>
</feature>
<dbReference type="EMBL" id="JAUSUC010000023">
    <property type="protein sequence ID" value="MDQ0215620.1"/>
    <property type="molecule type" value="Genomic_DNA"/>
</dbReference>
<name>A0AAJ1SZ98_9BACI</name>
<keyword evidence="1" id="KW-0472">Membrane</keyword>
<gene>
    <name evidence="2" type="ORF">J2S13_002038</name>
</gene>
<evidence type="ECO:0000256" key="1">
    <source>
        <dbReference type="SAM" id="Phobius"/>
    </source>
</evidence>
<dbReference type="AlphaFoldDB" id="A0AAJ1SZ98"/>
<feature type="transmembrane region" description="Helical" evidence="1">
    <location>
        <begin position="88"/>
        <end position="109"/>
    </location>
</feature>
<protein>
    <submittedName>
        <fullName evidence="2">Uncharacterized protein</fullName>
    </submittedName>
</protein>
<keyword evidence="1" id="KW-0812">Transmembrane</keyword>
<organism evidence="2 3">
    <name type="scientific">Oikeobacillus pervagus</name>
    <dbReference type="NCBI Taxonomy" id="1325931"/>
    <lineage>
        <taxon>Bacteria</taxon>
        <taxon>Bacillati</taxon>
        <taxon>Bacillota</taxon>
        <taxon>Bacilli</taxon>
        <taxon>Bacillales</taxon>
        <taxon>Bacillaceae</taxon>
        <taxon>Oikeobacillus</taxon>
    </lineage>
</organism>
<evidence type="ECO:0000313" key="3">
    <source>
        <dbReference type="Proteomes" id="UP001237207"/>
    </source>
</evidence>